<proteinExistence type="predicted"/>
<keyword evidence="1" id="KW-0808">Transferase</keyword>
<reference evidence="5" key="1">
    <citation type="submission" date="2021-02" db="EMBL/GenBank/DDBJ databases">
        <title>Sulfurospirillum tamanensis sp. nov.</title>
        <authorList>
            <person name="Merkel A.Y."/>
        </authorList>
    </citation>
    <scope>NUCLEOTIDE SEQUENCE [LARGE SCALE GENOMIC DNA]</scope>
    <source>
        <strain evidence="5">T05b</strain>
    </source>
</reference>
<dbReference type="EMBL" id="JAFHKK010000012">
    <property type="protein sequence ID" value="MBN2964461.1"/>
    <property type="molecule type" value="Genomic_DNA"/>
</dbReference>
<dbReference type="Pfam" id="PF00132">
    <property type="entry name" value="Hexapep"/>
    <property type="match status" value="1"/>
</dbReference>
<evidence type="ECO:0000256" key="1">
    <source>
        <dbReference type="ARBA" id="ARBA00022679"/>
    </source>
</evidence>
<dbReference type="PANTHER" id="PTHR23416">
    <property type="entry name" value="SIALIC ACID SYNTHASE-RELATED"/>
    <property type="match status" value="1"/>
</dbReference>
<dbReference type="CDD" id="cd04647">
    <property type="entry name" value="LbH_MAT_like"/>
    <property type="match status" value="1"/>
</dbReference>
<dbReference type="PANTHER" id="PTHR23416:SF78">
    <property type="entry name" value="LIPOPOLYSACCHARIDE BIOSYNTHESIS O-ACETYL TRANSFERASE WBBJ-RELATED"/>
    <property type="match status" value="1"/>
</dbReference>
<reference evidence="4 5" key="2">
    <citation type="submission" date="2021-02" db="EMBL/GenBank/DDBJ databases">
        <title>Sulfurospirillum tamanensis sp. nov.</title>
        <authorList>
            <person name="Frolova A."/>
            <person name="Merkel A."/>
            <person name="Slobodkin A."/>
        </authorList>
    </citation>
    <scope>NUCLEOTIDE SEQUENCE [LARGE SCALE GENOMIC DNA]</scope>
    <source>
        <strain evidence="4 5">T05b</strain>
    </source>
</reference>
<keyword evidence="2" id="KW-0677">Repeat</keyword>
<dbReference type="InterPro" id="IPR018357">
    <property type="entry name" value="Hexapep_transf_CS"/>
</dbReference>
<reference evidence="4 5" key="3">
    <citation type="submission" date="2021-02" db="EMBL/GenBank/DDBJ databases">
        <authorList>
            <person name="Merkel A.Y."/>
        </authorList>
    </citation>
    <scope>NUCLEOTIDE SEQUENCE [LARGE SCALE GENOMIC DNA]</scope>
    <source>
        <strain evidence="4 5">T05b</strain>
    </source>
</reference>
<gene>
    <name evidence="4" type="ORF">JWV37_06695</name>
</gene>
<dbReference type="GO" id="GO:0016746">
    <property type="term" value="F:acyltransferase activity"/>
    <property type="evidence" value="ECO:0007669"/>
    <property type="project" value="UniProtKB-KW"/>
</dbReference>
<evidence type="ECO:0000256" key="2">
    <source>
        <dbReference type="ARBA" id="ARBA00022737"/>
    </source>
</evidence>
<dbReference type="InterPro" id="IPR051159">
    <property type="entry name" value="Hexapeptide_acetyltransf"/>
</dbReference>
<sequence>MMVVVKRKGNIQIETPRTISLKSLFYCDGKYIKIGKNTIVREYAYIRLYGGSVEIGEDCSINPFCVIYGHGGLFIGNNVRIAAHCTIIPANHIYKDPNKPISQQGETRLGIKIHDDVWIGTGVRILDGVEIGEGSVVAAGSVVVKSIPPYSVVAGVPAKIIKKRKINDMAGESIDNY</sequence>
<name>A0ABS2WS64_9BACT</name>
<comment type="caution">
    <text evidence="4">The sequence shown here is derived from an EMBL/GenBank/DDBJ whole genome shotgun (WGS) entry which is preliminary data.</text>
</comment>
<keyword evidence="3 4" id="KW-0012">Acyltransferase</keyword>
<evidence type="ECO:0000313" key="5">
    <source>
        <dbReference type="Proteomes" id="UP000703590"/>
    </source>
</evidence>
<organism evidence="4 5">
    <name type="scientific">Sulfurospirillum tamanense</name>
    <dbReference type="NCBI Taxonomy" id="2813362"/>
    <lineage>
        <taxon>Bacteria</taxon>
        <taxon>Pseudomonadati</taxon>
        <taxon>Campylobacterota</taxon>
        <taxon>Epsilonproteobacteria</taxon>
        <taxon>Campylobacterales</taxon>
        <taxon>Sulfurospirillaceae</taxon>
        <taxon>Sulfurospirillum</taxon>
    </lineage>
</organism>
<dbReference type="Gene3D" id="2.160.10.10">
    <property type="entry name" value="Hexapeptide repeat proteins"/>
    <property type="match status" value="1"/>
</dbReference>
<protein>
    <submittedName>
        <fullName evidence="4">Acyltransferase</fullName>
    </submittedName>
</protein>
<accession>A0ABS2WS64</accession>
<dbReference type="Proteomes" id="UP000703590">
    <property type="component" value="Unassembled WGS sequence"/>
</dbReference>
<dbReference type="PROSITE" id="PS00101">
    <property type="entry name" value="HEXAPEP_TRANSFERASES"/>
    <property type="match status" value="1"/>
</dbReference>
<dbReference type="SUPFAM" id="SSF51161">
    <property type="entry name" value="Trimeric LpxA-like enzymes"/>
    <property type="match status" value="1"/>
</dbReference>
<dbReference type="InterPro" id="IPR011004">
    <property type="entry name" value="Trimer_LpxA-like_sf"/>
</dbReference>
<keyword evidence="5" id="KW-1185">Reference proteome</keyword>
<evidence type="ECO:0000313" key="4">
    <source>
        <dbReference type="EMBL" id="MBN2964461.1"/>
    </source>
</evidence>
<dbReference type="InterPro" id="IPR001451">
    <property type="entry name" value="Hexapep"/>
</dbReference>
<evidence type="ECO:0000256" key="3">
    <source>
        <dbReference type="ARBA" id="ARBA00023315"/>
    </source>
</evidence>